<dbReference type="AlphaFoldDB" id="A0A1W9HS69"/>
<dbReference type="STRING" id="1827387.A4S15_00500"/>
<proteinExistence type="predicted"/>
<dbReference type="Gene3D" id="3.40.50.1820">
    <property type="entry name" value="alpha/beta hydrolase"/>
    <property type="match status" value="1"/>
</dbReference>
<evidence type="ECO:0000313" key="2">
    <source>
        <dbReference type="EMBL" id="OQW50122.1"/>
    </source>
</evidence>
<organism evidence="2 3">
    <name type="scientific">Candidatus Raskinella chloraquaticus</name>
    <dbReference type="NCBI Taxonomy" id="1951219"/>
    <lineage>
        <taxon>Bacteria</taxon>
        <taxon>Pseudomonadati</taxon>
        <taxon>Pseudomonadota</taxon>
        <taxon>Alphaproteobacteria</taxon>
        <taxon>Hyphomicrobiales</taxon>
        <taxon>Phreatobacteraceae</taxon>
        <taxon>Candidatus Raskinella</taxon>
    </lineage>
</organism>
<name>A0A1W9HS69_9HYPH</name>
<comment type="caution">
    <text evidence="2">The sequence shown here is derived from an EMBL/GenBank/DDBJ whole genome shotgun (WGS) entry which is preliminary data.</text>
</comment>
<feature type="domain" description="Dienelactone hydrolase" evidence="1">
    <location>
        <begin position="16"/>
        <end position="221"/>
    </location>
</feature>
<reference evidence="2 3" key="1">
    <citation type="journal article" date="2017" name="Water Res.">
        <title>Comammox in drinking water systems.</title>
        <authorList>
            <person name="Wang Y."/>
            <person name="Ma L."/>
            <person name="Mao Y."/>
            <person name="Jiang X."/>
            <person name="Xia Y."/>
            <person name="Yu K."/>
            <person name="Li B."/>
            <person name="Zhang T."/>
        </authorList>
    </citation>
    <scope>NUCLEOTIDE SEQUENCE [LARGE SCALE GENOMIC DNA]</scope>
    <source>
        <strain evidence="2">SG_bin8</strain>
    </source>
</reference>
<evidence type="ECO:0000259" key="1">
    <source>
        <dbReference type="Pfam" id="PF01738"/>
    </source>
</evidence>
<dbReference type="InterPro" id="IPR051049">
    <property type="entry name" value="Dienelactone_hydrolase-like"/>
</dbReference>
<dbReference type="PANTHER" id="PTHR46623:SF6">
    <property type="entry name" value="ALPHA_BETA-HYDROLASES SUPERFAMILY PROTEIN"/>
    <property type="match status" value="1"/>
</dbReference>
<sequence length="224" mass="24442">MTGRFVRVTAADGHAFRTYVSEPAGEARGAVIVLQEIFGINHHIRAVTDRIAAEGYRGFAPDLFARGGRDIELGYEAADGAEGRRIRMAIPLEATMADMAATLALARQNEPVAVIGFCWGGSLAYLAACRLAGLNAAIGYYGGMIVDHIDEKPQCPVELHFGRNDPHIPLAGVARIHKAYPMMPIHLYEAGHGFHCDERKDFDAPSAAIAWQRSMTFLNEHMHS</sequence>
<dbReference type="PANTHER" id="PTHR46623">
    <property type="entry name" value="CARBOXYMETHYLENEBUTENOLIDASE-RELATED"/>
    <property type="match status" value="1"/>
</dbReference>
<dbReference type="SUPFAM" id="SSF53474">
    <property type="entry name" value="alpha/beta-Hydrolases"/>
    <property type="match status" value="1"/>
</dbReference>
<evidence type="ECO:0000313" key="3">
    <source>
        <dbReference type="Proteomes" id="UP000192872"/>
    </source>
</evidence>
<dbReference type="Proteomes" id="UP000192872">
    <property type="component" value="Unassembled WGS sequence"/>
</dbReference>
<dbReference type="InterPro" id="IPR029058">
    <property type="entry name" value="AB_hydrolase_fold"/>
</dbReference>
<protein>
    <recommendedName>
        <fullName evidence="1">Dienelactone hydrolase domain-containing protein</fullName>
    </recommendedName>
</protein>
<gene>
    <name evidence="2" type="ORF">A4S15_00500</name>
</gene>
<dbReference type="Pfam" id="PF01738">
    <property type="entry name" value="DLH"/>
    <property type="match status" value="1"/>
</dbReference>
<dbReference type="InterPro" id="IPR002925">
    <property type="entry name" value="Dienelactn_hydro"/>
</dbReference>
<dbReference type="GO" id="GO:0016787">
    <property type="term" value="F:hydrolase activity"/>
    <property type="evidence" value="ECO:0007669"/>
    <property type="project" value="InterPro"/>
</dbReference>
<accession>A0A1W9HS69</accession>
<dbReference type="EMBL" id="LWDL01000026">
    <property type="protein sequence ID" value="OQW50122.1"/>
    <property type="molecule type" value="Genomic_DNA"/>
</dbReference>